<dbReference type="HAMAP" id="MF_02065">
    <property type="entry name" value="MltG"/>
    <property type="match status" value="1"/>
</dbReference>
<proteinExistence type="inferred from homology"/>
<dbReference type="Gene3D" id="3.30.1490.480">
    <property type="entry name" value="Endolytic murein transglycosylase"/>
    <property type="match status" value="1"/>
</dbReference>
<keyword evidence="4" id="KW-0472">Membrane</keyword>
<dbReference type="Pfam" id="PF02618">
    <property type="entry name" value="YceG"/>
    <property type="match status" value="1"/>
</dbReference>
<dbReference type="GO" id="GO:0071555">
    <property type="term" value="P:cell wall organization"/>
    <property type="evidence" value="ECO:0007669"/>
    <property type="project" value="UniProtKB-KW"/>
</dbReference>
<keyword evidence="5" id="KW-0456">Lyase</keyword>
<evidence type="ECO:0000313" key="7">
    <source>
        <dbReference type="EMBL" id="KGA16485.1"/>
    </source>
</evidence>
<comment type="caution">
    <text evidence="7">The sequence shown here is derived from an EMBL/GenBank/DDBJ whole genome shotgun (WGS) entry which is preliminary data.</text>
</comment>
<dbReference type="InterPro" id="IPR003770">
    <property type="entry name" value="MLTG-like"/>
</dbReference>
<evidence type="ECO:0000256" key="3">
    <source>
        <dbReference type="ARBA" id="ARBA00022989"/>
    </source>
</evidence>
<evidence type="ECO:0008006" key="8">
    <source>
        <dbReference type="Google" id="ProtNLM"/>
    </source>
</evidence>
<dbReference type="AlphaFoldDB" id="A0A094PXI9"/>
<name>A0A094PXI9_9ZZZZ</name>
<reference evidence="7" key="1">
    <citation type="submission" date="2014-05" db="EMBL/GenBank/DDBJ databases">
        <title>Key roles for freshwater Actinobacteria revealed by deep metagenomic sequencing.</title>
        <authorList>
            <person name="Ghai R."/>
            <person name="Mizuno C.M."/>
            <person name="Picazo A."/>
            <person name="Camacho A."/>
            <person name="Rodriguez-Valera F."/>
        </authorList>
    </citation>
    <scope>NUCLEOTIDE SEQUENCE</scope>
</reference>
<evidence type="ECO:0000256" key="1">
    <source>
        <dbReference type="ARBA" id="ARBA00022475"/>
    </source>
</evidence>
<keyword evidence="2" id="KW-0812">Transmembrane</keyword>
<keyword evidence="3" id="KW-1133">Transmembrane helix</keyword>
<keyword evidence="6" id="KW-0961">Cell wall biogenesis/degradation</keyword>
<sequence length="342" mass="37287">MFSRAVLKRLTLAGAFTLALTFSLRAINIAGGGYEDFPAREISANEATVSISIPTGAFGAEIGQILEKAGVVASSESFFRAAVADPRGGSIAPGTHQLNLEISGSEALRQLLDPNRIVDLIKISEGAWNSEIFSQMSDTKIWNENPKDSAKLVKLPDGIQSLEGVLFPAQYSFAEGTPQVAALQAMVDKFNTVMAKLNFIDPEGKLNKQQLITVASLIQAEGDNKDFPQISRVIRNRLAIGMPLQFDSTIHYLKATRGQIYLSMKSTKLKSPYNTYQNYGLPPAPIGNPGLSALKAAVTPASGDWLFFITVAPGDTRFTKSYREFSEWKVLYQKNRRAGAFE</sequence>
<evidence type="ECO:0000256" key="5">
    <source>
        <dbReference type="ARBA" id="ARBA00023239"/>
    </source>
</evidence>
<protein>
    <recommendedName>
        <fullName evidence="8">Aminodeoxychorismate lyase</fullName>
    </recommendedName>
</protein>
<dbReference type="GO" id="GO:0016829">
    <property type="term" value="F:lyase activity"/>
    <property type="evidence" value="ECO:0007669"/>
    <property type="project" value="UniProtKB-KW"/>
</dbReference>
<dbReference type="PANTHER" id="PTHR30518:SF2">
    <property type="entry name" value="ENDOLYTIC MUREIN TRANSGLYCOSYLASE"/>
    <property type="match status" value="1"/>
</dbReference>
<evidence type="ECO:0000256" key="2">
    <source>
        <dbReference type="ARBA" id="ARBA00022692"/>
    </source>
</evidence>
<evidence type="ECO:0000256" key="4">
    <source>
        <dbReference type="ARBA" id="ARBA00023136"/>
    </source>
</evidence>
<dbReference type="PANTHER" id="PTHR30518">
    <property type="entry name" value="ENDOLYTIC MUREIN TRANSGLYCOSYLASE"/>
    <property type="match status" value="1"/>
</dbReference>
<keyword evidence="1" id="KW-1003">Cell membrane</keyword>
<gene>
    <name evidence="7" type="ORF">GM50_14460</name>
</gene>
<evidence type="ECO:0000256" key="6">
    <source>
        <dbReference type="ARBA" id="ARBA00023316"/>
    </source>
</evidence>
<organism evidence="7">
    <name type="scientific">freshwater metagenome</name>
    <dbReference type="NCBI Taxonomy" id="449393"/>
    <lineage>
        <taxon>unclassified sequences</taxon>
        <taxon>metagenomes</taxon>
        <taxon>ecological metagenomes</taxon>
    </lineage>
</organism>
<accession>A0A094PXI9</accession>
<dbReference type="NCBIfam" id="TIGR00247">
    <property type="entry name" value="endolytic transglycosylase MltG"/>
    <property type="match status" value="1"/>
</dbReference>
<dbReference type="EMBL" id="JNSK01000065">
    <property type="protein sequence ID" value="KGA16485.1"/>
    <property type="molecule type" value="Genomic_DNA"/>
</dbReference>